<name>A0A9X1X0X9_9GAMM</name>
<gene>
    <name evidence="4" type="ORF">MKI79_08995</name>
</gene>
<dbReference type="Pfam" id="PF14302">
    <property type="entry name" value="DUF4377"/>
    <property type="match status" value="1"/>
</dbReference>
<keyword evidence="5" id="KW-1185">Reference proteome</keyword>
<protein>
    <submittedName>
        <fullName evidence="4">META and DUF4377 domain-containing protein</fullName>
    </submittedName>
</protein>
<proteinExistence type="predicted"/>
<dbReference type="Gene3D" id="2.40.128.270">
    <property type="match status" value="1"/>
</dbReference>
<comment type="caution">
    <text evidence="4">The sequence shown here is derived from an EMBL/GenBank/DDBJ whole genome shotgun (WGS) entry which is preliminary data.</text>
</comment>
<dbReference type="RefSeq" id="WP_241572348.1">
    <property type="nucleotide sequence ID" value="NZ_JAKUML010000013.1"/>
</dbReference>
<dbReference type="PROSITE" id="PS51257">
    <property type="entry name" value="PROKAR_LIPOPROTEIN"/>
    <property type="match status" value="1"/>
</dbReference>
<dbReference type="Pfam" id="PF03724">
    <property type="entry name" value="META"/>
    <property type="match status" value="1"/>
</dbReference>
<evidence type="ECO:0000313" key="4">
    <source>
        <dbReference type="EMBL" id="MCJ8147035.1"/>
    </source>
</evidence>
<dbReference type="AlphaFoldDB" id="A0A9X1X0X9"/>
<dbReference type="PANTHER" id="PTHR35535:SF1">
    <property type="entry name" value="HEAT SHOCK PROTEIN HSLJ"/>
    <property type="match status" value="1"/>
</dbReference>
<evidence type="ECO:0000259" key="3">
    <source>
        <dbReference type="Pfam" id="PF14302"/>
    </source>
</evidence>
<dbReference type="InterPro" id="IPR053147">
    <property type="entry name" value="Hsp_HslJ-like"/>
</dbReference>
<dbReference type="InterPro" id="IPR038670">
    <property type="entry name" value="HslJ-like_sf"/>
</dbReference>
<dbReference type="Proteomes" id="UP001139701">
    <property type="component" value="Unassembled WGS sequence"/>
</dbReference>
<dbReference type="InterPro" id="IPR005184">
    <property type="entry name" value="DUF306_Meta_HslJ"/>
</dbReference>
<reference evidence="4" key="1">
    <citation type="submission" date="2022-02" db="EMBL/GenBank/DDBJ databases">
        <title>Acinetobacter A3.8 sp. nov., isolated from Sediment (Zhairuo Island).</title>
        <authorList>
            <person name="Zheng K."/>
        </authorList>
    </citation>
    <scope>NUCLEOTIDE SEQUENCE</scope>
    <source>
        <strain evidence="4">A3.8</strain>
    </source>
</reference>
<evidence type="ECO:0000313" key="5">
    <source>
        <dbReference type="Proteomes" id="UP001139701"/>
    </source>
</evidence>
<accession>A0A9X1X0X9</accession>
<feature type="signal peptide" evidence="1">
    <location>
        <begin position="1"/>
        <end position="20"/>
    </location>
</feature>
<sequence length="260" mass="28933">MKQRFIFSALALTLATALTACQSTSQTATEANNNNSSMQGAQMMQTKAQMLQSYVWTYQTTNMPSAIILKFQDGRVGIDAGCNGMGIDIQVDDQVIKAGNVMSTMKACEPSVMKQEQMAGKLFANRDVPYELDLANLNKPVLILTTTEGQKLRFTGEPNAEMKYKGEAEIQFLEIAPETKTCVGVAPMQCLQVREIKYDDGKKVAVGEWSNFYGEIEGYQHQQGIRNIVRVKRFTRTNPAADQSKYAYVHDLTVEAEQVK</sequence>
<keyword evidence="1" id="KW-0732">Signal</keyword>
<dbReference type="EMBL" id="JAKUML010000013">
    <property type="protein sequence ID" value="MCJ8147035.1"/>
    <property type="molecule type" value="Genomic_DNA"/>
</dbReference>
<dbReference type="PANTHER" id="PTHR35535">
    <property type="entry name" value="HEAT SHOCK PROTEIN HSLJ"/>
    <property type="match status" value="1"/>
</dbReference>
<organism evidence="4 5">
    <name type="scientific">Acinetobacter sedimenti</name>
    <dbReference type="NCBI Taxonomy" id="2919922"/>
    <lineage>
        <taxon>Bacteria</taxon>
        <taxon>Pseudomonadati</taxon>
        <taxon>Pseudomonadota</taxon>
        <taxon>Gammaproteobacteria</taxon>
        <taxon>Moraxellales</taxon>
        <taxon>Moraxellaceae</taxon>
        <taxon>Acinetobacter</taxon>
    </lineage>
</organism>
<feature type="chain" id="PRO_5040802740" evidence="1">
    <location>
        <begin position="21"/>
        <end position="260"/>
    </location>
</feature>
<evidence type="ECO:0000256" key="1">
    <source>
        <dbReference type="SAM" id="SignalP"/>
    </source>
</evidence>
<dbReference type="InterPro" id="IPR025485">
    <property type="entry name" value="DUF4377"/>
</dbReference>
<evidence type="ECO:0000259" key="2">
    <source>
        <dbReference type="Pfam" id="PF03724"/>
    </source>
</evidence>
<feature type="domain" description="DUF306" evidence="2">
    <location>
        <begin position="63"/>
        <end position="151"/>
    </location>
</feature>
<feature type="domain" description="DUF4377" evidence="3">
    <location>
        <begin position="175"/>
        <end position="255"/>
    </location>
</feature>